<evidence type="ECO:0000313" key="6">
    <source>
        <dbReference type="Proteomes" id="UP000191980"/>
    </source>
</evidence>
<keyword evidence="3" id="KW-0238">DNA-binding</keyword>
<dbReference type="SUPFAM" id="SSF116734">
    <property type="entry name" value="DNA methylase specificity domain"/>
    <property type="match status" value="2"/>
</dbReference>
<dbReference type="Gene3D" id="1.10.287.1120">
    <property type="entry name" value="Bipartite methylase S protein"/>
    <property type="match status" value="1"/>
</dbReference>
<protein>
    <recommendedName>
        <fullName evidence="4">Type I restriction modification DNA specificity domain-containing protein</fullName>
    </recommendedName>
</protein>
<comment type="caution">
    <text evidence="5">The sequence shown here is derived from an EMBL/GenBank/DDBJ whole genome shotgun (WGS) entry which is preliminary data.</text>
</comment>
<reference evidence="5 6" key="1">
    <citation type="submission" date="2015-12" db="EMBL/GenBank/DDBJ databases">
        <authorList>
            <person name="Shamseldin A."/>
            <person name="Moawad H."/>
            <person name="Abd El-Rahim W.M."/>
            <person name="Sadowsky M.J."/>
        </authorList>
    </citation>
    <scope>NUCLEOTIDE SEQUENCE [LARGE SCALE GENOMIC DNA]</scope>
    <source>
        <strain evidence="5 6">WF1</strain>
    </source>
</reference>
<gene>
    <name evidence="5" type="ORF">AU255_05670</name>
</gene>
<accession>A0A1V8M715</accession>
<feature type="domain" description="Type I restriction modification DNA specificity" evidence="4">
    <location>
        <begin position="38"/>
        <end position="215"/>
    </location>
</feature>
<evidence type="ECO:0000256" key="1">
    <source>
        <dbReference type="ARBA" id="ARBA00010923"/>
    </source>
</evidence>
<dbReference type="InterPro" id="IPR000055">
    <property type="entry name" value="Restrct_endonuc_typeI_TRD"/>
</dbReference>
<dbReference type="STRING" id="1420851.AU255_05670"/>
<dbReference type="EMBL" id="LPUF01000001">
    <property type="protein sequence ID" value="OQK17370.1"/>
    <property type="molecule type" value="Genomic_DNA"/>
</dbReference>
<keyword evidence="2" id="KW-0680">Restriction system</keyword>
<name>A0A1V8M715_9GAMM</name>
<dbReference type="GO" id="GO:0003677">
    <property type="term" value="F:DNA binding"/>
    <property type="evidence" value="ECO:0007669"/>
    <property type="project" value="UniProtKB-KW"/>
</dbReference>
<evidence type="ECO:0000256" key="3">
    <source>
        <dbReference type="ARBA" id="ARBA00023125"/>
    </source>
</evidence>
<feature type="domain" description="Type I restriction modification DNA specificity" evidence="4">
    <location>
        <begin position="248"/>
        <end position="396"/>
    </location>
</feature>
<evidence type="ECO:0000256" key="2">
    <source>
        <dbReference type="ARBA" id="ARBA00022747"/>
    </source>
</evidence>
<keyword evidence="6" id="KW-1185">Reference proteome</keyword>
<proteinExistence type="inferred from homology"/>
<dbReference type="InterPro" id="IPR052021">
    <property type="entry name" value="Type-I_RS_S_subunit"/>
</dbReference>
<dbReference type="Proteomes" id="UP000191980">
    <property type="component" value="Unassembled WGS sequence"/>
</dbReference>
<dbReference type="PANTHER" id="PTHR30408:SF12">
    <property type="entry name" value="TYPE I RESTRICTION ENZYME MJAVIII SPECIFICITY SUBUNIT"/>
    <property type="match status" value="1"/>
</dbReference>
<organism evidence="5 6">
    <name type="scientific">Methyloprofundus sedimenti</name>
    <dbReference type="NCBI Taxonomy" id="1420851"/>
    <lineage>
        <taxon>Bacteria</taxon>
        <taxon>Pseudomonadati</taxon>
        <taxon>Pseudomonadota</taxon>
        <taxon>Gammaproteobacteria</taxon>
        <taxon>Methylococcales</taxon>
        <taxon>Methylococcaceae</taxon>
        <taxon>Methyloprofundus</taxon>
    </lineage>
</organism>
<dbReference type="CDD" id="cd17285">
    <property type="entry name" value="RMtype1_S_Csp16704I_TRD2-CR2_like"/>
    <property type="match status" value="1"/>
</dbReference>
<dbReference type="PANTHER" id="PTHR30408">
    <property type="entry name" value="TYPE-1 RESTRICTION ENZYME ECOKI SPECIFICITY PROTEIN"/>
    <property type="match status" value="1"/>
</dbReference>
<evidence type="ECO:0000313" key="5">
    <source>
        <dbReference type="EMBL" id="OQK17370.1"/>
    </source>
</evidence>
<comment type="similarity">
    <text evidence="1">Belongs to the type-I restriction system S methylase family.</text>
</comment>
<sequence length="421" mass="46753">MINEAQAKYLNTGESKNPILEKIVCPKGYKLTEVGVIPSDWNTYRISDVVDKIVGGGTPSRNIPEYWGNAIPWVTVKDFTTFNPNQAQEYISKKGLLNSSSNLIPKGVLITSTRMALGKAVIYDVDVSINQDLKAVFPKKILDTKFLYYWFQKNADLIEELGSGSTVKGISLSDLRGMIFVTPLVAEQATIAKALSDIDALIISLEKLIAKKQAIKTATMQQLLTGKKRLPGFGEGKVYKQTELGEIPEDWEIKPLGEILKIRHGKSQKEVIDDNGVYPILATGGEIGRTNIALYSKPSVLIGRKGTIDVPRYMNSPFWTVDTLFYSEINNNSDAKYIFYKFGFIDWYSYSEASGVPSLNAATIEKILQVLPSSKDEQIAISDVITNFDEDIKLLQVQLVKTQQIKQGMMQELLTGANSSN</sequence>
<dbReference type="CDD" id="cd17288">
    <property type="entry name" value="RMtype1_S_LlaAI06ORF1089P_TRD1-CR1_like"/>
    <property type="match status" value="1"/>
</dbReference>
<dbReference type="InterPro" id="IPR044946">
    <property type="entry name" value="Restrct_endonuc_typeI_TRD_sf"/>
</dbReference>
<evidence type="ECO:0000259" key="4">
    <source>
        <dbReference type="Pfam" id="PF01420"/>
    </source>
</evidence>
<dbReference type="Pfam" id="PF01420">
    <property type="entry name" value="Methylase_S"/>
    <property type="match status" value="2"/>
</dbReference>
<dbReference type="GO" id="GO:0009307">
    <property type="term" value="P:DNA restriction-modification system"/>
    <property type="evidence" value="ECO:0007669"/>
    <property type="project" value="UniProtKB-KW"/>
</dbReference>
<dbReference type="Gene3D" id="3.90.220.20">
    <property type="entry name" value="DNA methylase specificity domains"/>
    <property type="match status" value="2"/>
</dbReference>
<dbReference type="AlphaFoldDB" id="A0A1V8M715"/>